<evidence type="ECO:0000313" key="1">
    <source>
        <dbReference type="EMBL" id="RHB30397.1"/>
    </source>
</evidence>
<comment type="caution">
    <text evidence="1">The sequence shown here is derived from an EMBL/GenBank/DDBJ whole genome shotgun (WGS) entry which is preliminary data.</text>
</comment>
<dbReference type="AlphaFoldDB" id="A0A413V9V8"/>
<sequence>MKITKVILLLFVFLCTSNLWGQLNKDWPQNLITENRVIKNMKIYVSNPNWNGMLIIELDGKPLCTDYGQGILLLTGQNLIERTAEVDVYSGGILSIRAYRDGIGNTNVISLIIPEDEIDPILIVECTPSTHLPLKAYFGKY</sequence>
<organism evidence="1 2">
    <name type="scientific">Bacteroides nordii</name>
    <dbReference type="NCBI Taxonomy" id="291645"/>
    <lineage>
        <taxon>Bacteria</taxon>
        <taxon>Pseudomonadati</taxon>
        <taxon>Bacteroidota</taxon>
        <taxon>Bacteroidia</taxon>
        <taxon>Bacteroidales</taxon>
        <taxon>Bacteroidaceae</taxon>
        <taxon>Bacteroides</taxon>
    </lineage>
</organism>
<protein>
    <submittedName>
        <fullName evidence="1">Uncharacterized protein</fullName>
    </submittedName>
</protein>
<reference evidence="1 2" key="1">
    <citation type="submission" date="2018-08" db="EMBL/GenBank/DDBJ databases">
        <title>A genome reference for cultivated species of the human gut microbiota.</title>
        <authorList>
            <person name="Zou Y."/>
            <person name="Xue W."/>
            <person name="Luo G."/>
        </authorList>
    </citation>
    <scope>NUCLEOTIDE SEQUENCE [LARGE SCALE GENOMIC DNA]</scope>
    <source>
        <strain evidence="1 2">AM40-30BH</strain>
    </source>
</reference>
<name>A0A413V9V8_9BACE</name>
<dbReference type="Proteomes" id="UP000284379">
    <property type="component" value="Unassembled WGS sequence"/>
</dbReference>
<gene>
    <name evidence="1" type="ORF">DW888_18910</name>
</gene>
<dbReference type="RefSeq" id="WP_122202224.1">
    <property type="nucleotide sequence ID" value="NZ_CABJFV010000027.1"/>
</dbReference>
<dbReference type="EMBL" id="QSGO01000027">
    <property type="protein sequence ID" value="RHB30397.1"/>
    <property type="molecule type" value="Genomic_DNA"/>
</dbReference>
<accession>A0A413V9V8</accession>
<proteinExistence type="predicted"/>
<evidence type="ECO:0000313" key="2">
    <source>
        <dbReference type="Proteomes" id="UP000284379"/>
    </source>
</evidence>